<dbReference type="RefSeq" id="WP_149069581.1">
    <property type="nucleotide sequence ID" value="NZ_VTHL01000002.1"/>
</dbReference>
<protein>
    <submittedName>
        <fullName evidence="2">DoxX family membrane protein</fullName>
    </submittedName>
</protein>
<feature type="transmembrane region" description="Helical" evidence="1">
    <location>
        <begin position="77"/>
        <end position="96"/>
    </location>
</feature>
<feature type="transmembrane region" description="Helical" evidence="1">
    <location>
        <begin position="12"/>
        <end position="32"/>
    </location>
</feature>
<keyword evidence="3" id="KW-1185">Reference proteome</keyword>
<evidence type="ECO:0000256" key="1">
    <source>
        <dbReference type="SAM" id="Phobius"/>
    </source>
</evidence>
<name>A0A5D6VG07_9BACT</name>
<dbReference type="EMBL" id="VTHL01000002">
    <property type="protein sequence ID" value="TYZ13464.1"/>
    <property type="molecule type" value="Genomic_DNA"/>
</dbReference>
<keyword evidence="1" id="KW-1133">Transmembrane helix</keyword>
<gene>
    <name evidence="2" type="ORF">FY528_03390</name>
</gene>
<sequence length="150" mass="16253">MASHPRTTTLQNVARALMGTFMVAAGTGHLTFQRREFQAQVPDFVPLSKDTTVLASGVVEIGLGLALLLAKGRNRQLMGMGLAAFYAAVFPGNIHQYTHHLSAFGLDTDEKRLGRLFLQPVLMGWALWSTGALSSSSRAKATRPTSSRRP</sequence>
<dbReference type="PANTHER" id="PTHR36974:SF1">
    <property type="entry name" value="DOXX FAMILY MEMBRANE PROTEIN"/>
    <property type="match status" value="1"/>
</dbReference>
<keyword evidence="1" id="KW-0812">Transmembrane</keyword>
<accession>A0A5D6VG07</accession>
<feature type="transmembrane region" description="Helical" evidence="1">
    <location>
        <begin position="52"/>
        <end position="70"/>
    </location>
</feature>
<feature type="transmembrane region" description="Helical" evidence="1">
    <location>
        <begin position="116"/>
        <end position="133"/>
    </location>
</feature>
<keyword evidence="1" id="KW-0472">Membrane</keyword>
<dbReference type="PANTHER" id="PTHR36974">
    <property type="entry name" value="MEMBRANE PROTEIN-RELATED"/>
    <property type="match status" value="1"/>
</dbReference>
<evidence type="ECO:0000313" key="2">
    <source>
        <dbReference type="EMBL" id="TYZ13464.1"/>
    </source>
</evidence>
<organism evidence="2 3">
    <name type="scientific">Hymenobacter lutimineralis</name>
    <dbReference type="NCBI Taxonomy" id="2606448"/>
    <lineage>
        <taxon>Bacteria</taxon>
        <taxon>Pseudomonadati</taxon>
        <taxon>Bacteroidota</taxon>
        <taxon>Cytophagia</taxon>
        <taxon>Cytophagales</taxon>
        <taxon>Hymenobacteraceae</taxon>
        <taxon>Hymenobacter</taxon>
    </lineage>
</organism>
<reference evidence="2 3" key="1">
    <citation type="submission" date="2019-08" db="EMBL/GenBank/DDBJ databases">
        <authorList>
            <person name="Seo M.-J."/>
        </authorList>
    </citation>
    <scope>NUCLEOTIDE SEQUENCE [LARGE SCALE GENOMIC DNA]</scope>
    <source>
        <strain evidence="2 3">KIGAM108</strain>
    </source>
</reference>
<dbReference type="AlphaFoldDB" id="A0A5D6VG07"/>
<evidence type="ECO:0000313" key="3">
    <source>
        <dbReference type="Proteomes" id="UP000322791"/>
    </source>
</evidence>
<dbReference type="Proteomes" id="UP000322791">
    <property type="component" value="Unassembled WGS sequence"/>
</dbReference>
<proteinExistence type="predicted"/>
<comment type="caution">
    <text evidence="2">The sequence shown here is derived from an EMBL/GenBank/DDBJ whole genome shotgun (WGS) entry which is preliminary data.</text>
</comment>